<evidence type="ECO:0000256" key="3">
    <source>
        <dbReference type="HAMAP-Rule" id="MF_01058"/>
    </source>
</evidence>
<keyword evidence="1 3" id="KW-0343">GTPase activation</keyword>
<evidence type="ECO:0000256" key="4">
    <source>
        <dbReference type="SAM" id="MobiDB-lite"/>
    </source>
</evidence>
<comment type="caution">
    <text evidence="5">The sequence shown here is derived from an EMBL/GenBank/DDBJ whole genome shotgun (WGS) entry which is preliminary data.</text>
</comment>
<evidence type="ECO:0000256" key="2">
    <source>
        <dbReference type="ARBA" id="ARBA00022517"/>
    </source>
</evidence>
<keyword evidence="6" id="KW-1185">Reference proteome</keyword>
<dbReference type="RefSeq" id="WP_110448226.1">
    <property type="nucleotide sequence ID" value="NZ_CP132381.1"/>
</dbReference>
<evidence type="ECO:0000256" key="1">
    <source>
        <dbReference type="ARBA" id="ARBA00022468"/>
    </source>
</evidence>
<dbReference type="GO" id="GO:0005096">
    <property type="term" value="F:GTPase activator activity"/>
    <property type="evidence" value="ECO:0007669"/>
    <property type="project" value="UniProtKB-KW"/>
</dbReference>
<comment type="function">
    <text evidence="3">A GTPase-activating protein (GAP) that modifies Der/EngA GTPase function. May play a role in ribosome biogenesis.</text>
</comment>
<sequence length="166" mass="19324">MLKNKSKQKPKKTRQEINEESRELKRKRKHKGLPSGSRFSGQDNNQNNKTTKAIKDPRIGSKKPISLVVDDNSSIKKVDKITQSKMTKAKLTPQQELEQLENDTKLDQLLDLVEQGKTLTDEQQTYLDNKLNRIDKLMQLLGYEDEDFEDEQEEIKEDIVSLLKRN</sequence>
<keyword evidence="2 3" id="KW-0690">Ribosome biogenesis</keyword>
<feature type="compositionally biased region" description="Polar residues" evidence="4">
    <location>
        <begin position="37"/>
        <end position="51"/>
    </location>
</feature>
<accession>A0A2V4DP53</accession>
<proteinExistence type="inferred from homology"/>
<reference evidence="5 6" key="1">
    <citation type="submission" date="2018-05" db="EMBL/GenBank/DDBJ databases">
        <title>Reference genomes for bee gut microbiota database.</title>
        <authorList>
            <person name="Ellegaard K.M."/>
        </authorList>
    </citation>
    <scope>NUCLEOTIDE SEQUENCE [LARGE SCALE GENOMIC DNA]</scope>
    <source>
        <strain evidence="5 6">ESL0172</strain>
    </source>
</reference>
<protein>
    <recommendedName>
        <fullName evidence="3">Der GTPase-activating protein YihI</fullName>
    </recommendedName>
</protein>
<organism evidence="5 6">
    <name type="scientific">Gilliamella apis</name>
    <dbReference type="NCBI Taxonomy" id="1970738"/>
    <lineage>
        <taxon>Bacteria</taxon>
        <taxon>Pseudomonadati</taxon>
        <taxon>Pseudomonadota</taxon>
        <taxon>Gammaproteobacteria</taxon>
        <taxon>Orbales</taxon>
        <taxon>Orbaceae</taxon>
        <taxon>Gilliamella</taxon>
    </lineage>
</organism>
<dbReference type="HAMAP" id="MF_01058">
    <property type="entry name" value="GAP_YihI"/>
    <property type="match status" value="1"/>
</dbReference>
<dbReference type="Pfam" id="PF04220">
    <property type="entry name" value="YihI"/>
    <property type="match status" value="1"/>
</dbReference>
<evidence type="ECO:0000313" key="6">
    <source>
        <dbReference type="Proteomes" id="UP000247673"/>
    </source>
</evidence>
<dbReference type="NCBIfam" id="NF003560">
    <property type="entry name" value="PRK05244.1-1"/>
    <property type="match status" value="1"/>
</dbReference>
<feature type="region of interest" description="Disordered" evidence="4">
    <location>
        <begin position="1"/>
        <end position="59"/>
    </location>
</feature>
<dbReference type="Proteomes" id="UP000247673">
    <property type="component" value="Unassembled WGS sequence"/>
</dbReference>
<comment type="similarity">
    <text evidence="3">Belongs to the YihI family.</text>
</comment>
<feature type="compositionally biased region" description="Basic residues" evidence="4">
    <location>
        <begin position="1"/>
        <end position="12"/>
    </location>
</feature>
<name>A0A2V4DP53_9GAMM</name>
<dbReference type="AlphaFoldDB" id="A0A2V4DP53"/>
<dbReference type="OrthoDB" id="5677577at2"/>
<gene>
    <name evidence="3" type="primary">yihI</name>
    <name evidence="5" type="ORF">DKK78_08390</name>
</gene>
<feature type="compositionally biased region" description="Basic and acidic residues" evidence="4">
    <location>
        <begin position="13"/>
        <end position="23"/>
    </location>
</feature>
<dbReference type="GO" id="GO:0042254">
    <property type="term" value="P:ribosome biogenesis"/>
    <property type="evidence" value="ECO:0007669"/>
    <property type="project" value="UniProtKB-KW"/>
</dbReference>
<comment type="subunit">
    <text evidence="3">Interacts with Der.</text>
</comment>
<dbReference type="EMBL" id="QGLO01000006">
    <property type="protein sequence ID" value="PXY90404.1"/>
    <property type="molecule type" value="Genomic_DNA"/>
</dbReference>
<dbReference type="InterPro" id="IPR007336">
    <property type="entry name" value="YihI"/>
</dbReference>
<evidence type="ECO:0000313" key="5">
    <source>
        <dbReference type="EMBL" id="PXY90404.1"/>
    </source>
</evidence>